<keyword evidence="5" id="KW-1185">Reference proteome</keyword>
<evidence type="ECO:0000313" key="5">
    <source>
        <dbReference type="Proteomes" id="UP000533017"/>
    </source>
</evidence>
<evidence type="ECO:0000313" key="3">
    <source>
        <dbReference type="EMBL" id="SFG53878.1"/>
    </source>
</evidence>
<dbReference type="GO" id="GO:0008374">
    <property type="term" value="F:O-acyltransferase activity"/>
    <property type="evidence" value="ECO:0007669"/>
    <property type="project" value="InterPro"/>
</dbReference>
<keyword evidence="3" id="KW-0012">Acyltransferase</keyword>
<dbReference type="InterPro" id="IPR029058">
    <property type="entry name" value="AB_hydrolase_fold"/>
</dbReference>
<proteinExistence type="predicted"/>
<sequence length="467" mass="51324">MEHDVFVLIPGILGSVLQKDGKDVFGLTAGAGFRALFSGGHSLQSMLLTEDPWPEKEPGDEEPKSPPELGDGVTAGRVASDAHLVPGLWKVDGYTKIGDFLRRRFDLADGENYFELPYDWRRDNRAAAHQLALSSRIWLAKRREQYPDAKLVLVGHSMGGLVSRYFLEVLGGWRDTRRLITFGTPYRGSLNAVEFVAHGFKKFFGLVDLTELMCSFTSVHQLLPIYRCVEVGKDKMARLTEVPEVLPRLTPQQIASARAFHSEIEDAVARHLQDDEYRERGYQVRPVVGIEQPTNQSAVWARGRLEILRTYGDKDLGGDGTVPRVSASPQEANSDATAMFSSDKHASLQNADGVHTQLRGWMQNINLGDFKFIAPVTVKVDIAEVHRQGEPAPLLLSPTWATLAVRASLTYVGGPGAEAEPQSAVEIPVLDGVQEVALPTGAPGVYRLRVEGDEIEPVTDLLVVAPA</sequence>
<accession>A0A1I2SM63</accession>
<feature type="region of interest" description="Disordered" evidence="1">
    <location>
        <begin position="51"/>
        <end position="73"/>
    </location>
</feature>
<dbReference type="OrthoDB" id="8871309at2"/>
<dbReference type="AlphaFoldDB" id="A0A1I2SM63"/>
<gene>
    <name evidence="2" type="ORF">FHR37_002879</name>
    <name evidence="3" type="ORF">SAMN05421678_106279</name>
</gene>
<dbReference type="GO" id="GO:0006629">
    <property type="term" value="P:lipid metabolic process"/>
    <property type="evidence" value="ECO:0007669"/>
    <property type="project" value="InterPro"/>
</dbReference>
<dbReference type="EMBL" id="JACBZA010000001">
    <property type="protein sequence ID" value="NYH84028.1"/>
    <property type="molecule type" value="Genomic_DNA"/>
</dbReference>
<dbReference type="Gene3D" id="3.40.50.1820">
    <property type="entry name" value="alpha/beta hydrolase"/>
    <property type="match status" value="1"/>
</dbReference>
<reference evidence="2 5" key="2">
    <citation type="submission" date="2020-07" db="EMBL/GenBank/DDBJ databases">
        <title>Sequencing the genomes of 1000 actinobacteria strains.</title>
        <authorList>
            <person name="Klenk H.-P."/>
        </authorList>
    </citation>
    <scope>NUCLEOTIDE SEQUENCE [LARGE SCALE GENOMIC DNA]</scope>
    <source>
        <strain evidence="2 5">DSM 45117</strain>
    </source>
</reference>
<dbReference type="Pfam" id="PF02450">
    <property type="entry name" value="LCAT"/>
    <property type="match status" value="1"/>
</dbReference>
<organism evidence="3 4">
    <name type="scientific">Actinopolymorpha cephalotaxi</name>
    <dbReference type="NCBI Taxonomy" id="504797"/>
    <lineage>
        <taxon>Bacteria</taxon>
        <taxon>Bacillati</taxon>
        <taxon>Actinomycetota</taxon>
        <taxon>Actinomycetes</taxon>
        <taxon>Propionibacteriales</taxon>
        <taxon>Actinopolymorphaceae</taxon>
        <taxon>Actinopolymorpha</taxon>
    </lineage>
</organism>
<dbReference type="EMBL" id="FOOI01000006">
    <property type="protein sequence ID" value="SFG53878.1"/>
    <property type="molecule type" value="Genomic_DNA"/>
</dbReference>
<dbReference type="Proteomes" id="UP000533017">
    <property type="component" value="Unassembled WGS sequence"/>
</dbReference>
<dbReference type="CDD" id="cd00741">
    <property type="entry name" value="Lipase"/>
    <property type="match status" value="1"/>
</dbReference>
<keyword evidence="3" id="KW-0808">Transferase</keyword>
<name>A0A1I2SM63_9ACTN</name>
<dbReference type="STRING" id="504797.SAMN05421678_106279"/>
<evidence type="ECO:0000313" key="2">
    <source>
        <dbReference type="EMBL" id="NYH84028.1"/>
    </source>
</evidence>
<dbReference type="Proteomes" id="UP000199052">
    <property type="component" value="Unassembled WGS sequence"/>
</dbReference>
<evidence type="ECO:0000256" key="1">
    <source>
        <dbReference type="SAM" id="MobiDB-lite"/>
    </source>
</evidence>
<dbReference type="PANTHER" id="PTHR11440">
    <property type="entry name" value="LECITHIN-CHOLESTEROL ACYLTRANSFERASE-RELATED"/>
    <property type="match status" value="1"/>
</dbReference>
<reference evidence="3 4" key="1">
    <citation type="submission" date="2016-10" db="EMBL/GenBank/DDBJ databases">
        <authorList>
            <person name="de Groot N.N."/>
        </authorList>
    </citation>
    <scope>NUCLEOTIDE SEQUENCE [LARGE SCALE GENOMIC DNA]</scope>
    <source>
        <strain evidence="3 4">CPCC 202808</strain>
    </source>
</reference>
<protein>
    <submittedName>
        <fullName evidence="3">Lecithin:cholesterol acyltransferase</fullName>
    </submittedName>
    <submittedName>
        <fullName evidence="2">Pimeloyl-ACP methyl ester carboxylesterase</fullName>
    </submittedName>
</protein>
<dbReference type="SUPFAM" id="SSF53474">
    <property type="entry name" value="alpha/beta-Hydrolases"/>
    <property type="match status" value="1"/>
</dbReference>
<dbReference type="InterPro" id="IPR003386">
    <property type="entry name" value="LACT/PDAT_acylTrfase"/>
</dbReference>
<evidence type="ECO:0000313" key="4">
    <source>
        <dbReference type="Proteomes" id="UP000199052"/>
    </source>
</evidence>
<dbReference type="RefSeq" id="WP_139238951.1">
    <property type="nucleotide sequence ID" value="NZ_FOOI01000006.1"/>
</dbReference>
<feature type="compositionally biased region" description="Basic and acidic residues" evidence="1">
    <location>
        <begin position="53"/>
        <end position="65"/>
    </location>
</feature>